<name>A0A1W2AYP9_KIBAR</name>
<proteinExistence type="predicted"/>
<protein>
    <recommendedName>
        <fullName evidence="3">Three-Cys-motif partner protein</fullName>
    </recommendedName>
</protein>
<gene>
    <name evidence="1" type="ORF">SAMN05661093_01174</name>
</gene>
<dbReference type="OrthoDB" id="3619957at2"/>
<evidence type="ECO:0000313" key="1">
    <source>
        <dbReference type="EMBL" id="SMC65308.1"/>
    </source>
</evidence>
<dbReference type="EMBL" id="FWXV01000001">
    <property type="protein sequence ID" value="SMC65308.1"/>
    <property type="molecule type" value="Genomic_DNA"/>
</dbReference>
<dbReference type="RefSeq" id="WP_033385319.1">
    <property type="nucleotide sequence ID" value="NZ_FWXV01000001.1"/>
</dbReference>
<evidence type="ECO:0008006" key="3">
    <source>
        <dbReference type="Google" id="ProtNLM"/>
    </source>
</evidence>
<sequence length="291" mass="31672">MSERVRRPDPHLAVKREVLVRYLDAWTVSVLRSHRSATYVESGTTVFADAFQVFGEFADRLDGHHLDMLIVGPETGQVMVGEAPAGLSVRSVADPANLSVAGPALAYLDVVDSALTEQDAWQLVTSLARGRAREVLLALPAAEQTENHRERLRAAGSACMVTVELVADDGRAQLLVFATGDSKHLATFKNELWAVDEFAGIRYRDPLDIERTAVDISLTPQLRPLRRVLLAELARRGSCTVAELQQHTLLETIYRPADAIGALTAEAAAGGVTREPVKGRLTPRTVVGHIE</sequence>
<organism evidence="1 2">
    <name type="scientific">Kibdelosporangium aridum</name>
    <dbReference type="NCBI Taxonomy" id="2030"/>
    <lineage>
        <taxon>Bacteria</taxon>
        <taxon>Bacillati</taxon>
        <taxon>Actinomycetota</taxon>
        <taxon>Actinomycetes</taxon>
        <taxon>Pseudonocardiales</taxon>
        <taxon>Pseudonocardiaceae</taxon>
        <taxon>Kibdelosporangium</taxon>
    </lineage>
</organism>
<accession>A0A1W2AYP9</accession>
<evidence type="ECO:0000313" key="2">
    <source>
        <dbReference type="Proteomes" id="UP000192674"/>
    </source>
</evidence>
<keyword evidence="2" id="KW-1185">Reference proteome</keyword>
<dbReference type="Proteomes" id="UP000192674">
    <property type="component" value="Unassembled WGS sequence"/>
</dbReference>
<dbReference type="AlphaFoldDB" id="A0A1W2AYP9"/>
<reference evidence="1 2" key="1">
    <citation type="submission" date="2017-04" db="EMBL/GenBank/DDBJ databases">
        <authorList>
            <person name="Afonso C.L."/>
            <person name="Miller P.J."/>
            <person name="Scott M.A."/>
            <person name="Spackman E."/>
            <person name="Goraichik I."/>
            <person name="Dimitrov K.M."/>
            <person name="Suarez D.L."/>
            <person name="Swayne D.E."/>
        </authorList>
    </citation>
    <scope>NUCLEOTIDE SEQUENCE [LARGE SCALE GENOMIC DNA]</scope>
    <source>
        <strain evidence="1 2">DSM 43828</strain>
    </source>
</reference>